<evidence type="ECO:0000256" key="4">
    <source>
        <dbReference type="ARBA" id="ARBA00022679"/>
    </source>
</evidence>
<dbReference type="PROSITE" id="PS50122">
    <property type="entry name" value="CHEB"/>
    <property type="match status" value="1"/>
</dbReference>
<dbReference type="GO" id="GO:0000156">
    <property type="term" value="F:phosphorelay response regulator activity"/>
    <property type="evidence" value="ECO:0007669"/>
    <property type="project" value="InterPro"/>
</dbReference>
<evidence type="ECO:0000256" key="6">
    <source>
        <dbReference type="PROSITE-ProRule" id="PRU00050"/>
    </source>
</evidence>
<dbReference type="InterPro" id="IPR000673">
    <property type="entry name" value="Sig_transdc_resp-reg_Me-estase"/>
</dbReference>
<dbReference type="SUPFAM" id="SSF52738">
    <property type="entry name" value="Methylesterase CheB, C-terminal domain"/>
    <property type="match status" value="1"/>
</dbReference>
<dbReference type="EC" id="2.1.1.80" evidence="2"/>
<dbReference type="GO" id="GO:0006935">
    <property type="term" value="P:chemotaxis"/>
    <property type="evidence" value="ECO:0007669"/>
    <property type="project" value="UniProtKB-UniRule"/>
</dbReference>
<dbReference type="SUPFAM" id="SSF53335">
    <property type="entry name" value="S-adenosyl-L-methionine-dependent methyltransferases"/>
    <property type="match status" value="1"/>
</dbReference>
<dbReference type="Gene3D" id="3.40.50.180">
    <property type="entry name" value="Methylesterase CheB, C-terminal domain"/>
    <property type="match status" value="1"/>
</dbReference>
<dbReference type="CDD" id="cd00130">
    <property type="entry name" value="PAS"/>
    <property type="match status" value="1"/>
</dbReference>
<dbReference type="Pfam" id="PF01739">
    <property type="entry name" value="CheR"/>
    <property type="match status" value="1"/>
</dbReference>
<dbReference type="Proteomes" id="UP000192042">
    <property type="component" value="Chromosome I"/>
</dbReference>
<feature type="active site" evidence="6">
    <location>
        <position position="158"/>
    </location>
</feature>
<feature type="compositionally biased region" description="Basic residues" evidence="7">
    <location>
        <begin position="1"/>
        <end position="14"/>
    </location>
</feature>
<keyword evidence="4 11" id="KW-0808">Transferase</keyword>
<evidence type="ECO:0000313" key="11">
    <source>
        <dbReference type="EMBL" id="SLM48132.1"/>
    </source>
</evidence>
<reference evidence="11 12" key="1">
    <citation type="submission" date="2017-03" db="EMBL/GenBank/DDBJ databases">
        <authorList>
            <person name="Afonso C.L."/>
            <person name="Miller P.J."/>
            <person name="Scott M.A."/>
            <person name="Spackman E."/>
            <person name="Goraichik I."/>
            <person name="Dimitrov K.M."/>
            <person name="Suarez D.L."/>
            <person name="Swayne D.E."/>
        </authorList>
    </citation>
    <scope>NUCLEOTIDE SEQUENCE [LARGE SCALE GENOMIC DNA]</scope>
    <source>
        <strain evidence="11">Genome sequencing of Nitrospira japonica strain NJ11</strain>
    </source>
</reference>
<dbReference type="SMART" id="SM00138">
    <property type="entry name" value="MeTrc"/>
    <property type="match status" value="1"/>
</dbReference>
<dbReference type="InterPro" id="IPR050903">
    <property type="entry name" value="Bact_Chemotaxis_MeTrfase"/>
</dbReference>
<comment type="catalytic activity">
    <reaction evidence="1">
        <text>L-glutamyl-[protein] + S-adenosyl-L-methionine = [protein]-L-glutamate 5-O-methyl ester + S-adenosyl-L-homocysteine</text>
        <dbReference type="Rhea" id="RHEA:24452"/>
        <dbReference type="Rhea" id="RHEA-COMP:10208"/>
        <dbReference type="Rhea" id="RHEA-COMP:10311"/>
        <dbReference type="ChEBI" id="CHEBI:29973"/>
        <dbReference type="ChEBI" id="CHEBI:57856"/>
        <dbReference type="ChEBI" id="CHEBI:59789"/>
        <dbReference type="ChEBI" id="CHEBI:82795"/>
        <dbReference type="EC" id="2.1.1.80"/>
    </reaction>
</comment>
<name>A0A1W1I559_9BACT</name>
<dbReference type="SUPFAM" id="SSF47757">
    <property type="entry name" value="Chemotaxis receptor methyltransferase CheR, N-terminal domain"/>
    <property type="match status" value="1"/>
</dbReference>
<keyword evidence="12" id="KW-1185">Reference proteome</keyword>
<dbReference type="InterPro" id="IPR022642">
    <property type="entry name" value="CheR_C"/>
</dbReference>
<feature type="domain" description="CheR-type methyltransferase" evidence="10">
    <location>
        <begin position="233"/>
        <end position="505"/>
    </location>
</feature>
<dbReference type="InterPro" id="IPR035965">
    <property type="entry name" value="PAS-like_dom_sf"/>
</dbReference>
<evidence type="ECO:0000256" key="1">
    <source>
        <dbReference type="ARBA" id="ARBA00001541"/>
    </source>
</evidence>
<dbReference type="GO" id="GO:0032259">
    <property type="term" value="P:methylation"/>
    <property type="evidence" value="ECO:0007669"/>
    <property type="project" value="UniProtKB-KW"/>
</dbReference>
<feature type="compositionally biased region" description="Polar residues" evidence="7">
    <location>
        <begin position="700"/>
        <end position="710"/>
    </location>
</feature>
<proteinExistence type="predicted"/>
<evidence type="ECO:0000256" key="7">
    <source>
        <dbReference type="SAM" id="MobiDB-lite"/>
    </source>
</evidence>
<dbReference type="STRING" id="1325564.NSJP_1960"/>
<feature type="active site" evidence="6">
    <location>
        <position position="39"/>
    </location>
</feature>
<dbReference type="PANTHER" id="PTHR24422:SF27">
    <property type="entry name" value="PROTEIN-GLUTAMATE O-METHYLTRANSFERASE"/>
    <property type="match status" value="1"/>
</dbReference>
<evidence type="ECO:0000259" key="9">
    <source>
        <dbReference type="PROSITE" id="PS50122"/>
    </source>
</evidence>
<dbReference type="InterPro" id="IPR000780">
    <property type="entry name" value="CheR_MeTrfase"/>
</dbReference>
<feature type="region of interest" description="Disordered" evidence="7">
    <location>
        <begin position="1"/>
        <end position="30"/>
    </location>
</feature>
<feature type="active site" evidence="6">
    <location>
        <position position="66"/>
    </location>
</feature>
<dbReference type="Pfam" id="PF13596">
    <property type="entry name" value="PAS_10"/>
    <property type="match status" value="1"/>
</dbReference>
<evidence type="ECO:0000256" key="5">
    <source>
        <dbReference type="ARBA" id="ARBA00022691"/>
    </source>
</evidence>
<keyword evidence="3 11" id="KW-0489">Methyltransferase</keyword>
<dbReference type="PANTHER" id="PTHR24422">
    <property type="entry name" value="CHEMOTAXIS PROTEIN METHYLTRANSFERASE"/>
    <property type="match status" value="1"/>
</dbReference>
<dbReference type="AlphaFoldDB" id="A0A1W1I559"/>
<dbReference type="GO" id="GO:0005737">
    <property type="term" value="C:cytoplasm"/>
    <property type="evidence" value="ECO:0007669"/>
    <property type="project" value="InterPro"/>
</dbReference>
<dbReference type="SUPFAM" id="SSF55785">
    <property type="entry name" value="PYP-like sensor domain (PAS domain)"/>
    <property type="match status" value="2"/>
</dbReference>
<dbReference type="Pfam" id="PF01339">
    <property type="entry name" value="CheB_methylest"/>
    <property type="match status" value="1"/>
</dbReference>
<evidence type="ECO:0000256" key="3">
    <source>
        <dbReference type="ARBA" id="ARBA00022603"/>
    </source>
</evidence>
<organism evidence="11 12">
    <name type="scientific">Nitrospira japonica</name>
    <dbReference type="NCBI Taxonomy" id="1325564"/>
    <lineage>
        <taxon>Bacteria</taxon>
        <taxon>Pseudomonadati</taxon>
        <taxon>Nitrospirota</taxon>
        <taxon>Nitrospiria</taxon>
        <taxon>Nitrospirales</taxon>
        <taxon>Nitrospiraceae</taxon>
        <taxon>Nitrospira</taxon>
    </lineage>
</organism>
<keyword evidence="6" id="KW-0378">Hydrolase</keyword>
<dbReference type="InterPro" id="IPR036804">
    <property type="entry name" value="CheR_N_sf"/>
</dbReference>
<feature type="domain" description="CheB-type methylesterase" evidence="9">
    <location>
        <begin position="27"/>
        <end position="216"/>
    </location>
</feature>
<dbReference type="Gene3D" id="3.40.50.150">
    <property type="entry name" value="Vaccinia Virus protein VP39"/>
    <property type="match status" value="1"/>
</dbReference>
<dbReference type="InterPro" id="IPR022641">
    <property type="entry name" value="CheR_N"/>
</dbReference>
<dbReference type="EMBL" id="LT828648">
    <property type="protein sequence ID" value="SLM48132.1"/>
    <property type="molecule type" value="Genomic_DNA"/>
</dbReference>
<dbReference type="OrthoDB" id="5287260at2"/>
<dbReference type="GO" id="GO:0008983">
    <property type="term" value="F:protein-glutamate O-methyltransferase activity"/>
    <property type="evidence" value="ECO:0007669"/>
    <property type="project" value="UniProtKB-EC"/>
</dbReference>
<dbReference type="RefSeq" id="WP_080886556.1">
    <property type="nucleotide sequence ID" value="NZ_LT828648.1"/>
</dbReference>
<feature type="region of interest" description="Disordered" evidence="7">
    <location>
        <begin position="687"/>
        <end position="710"/>
    </location>
</feature>
<dbReference type="InterPro" id="IPR013767">
    <property type="entry name" value="PAS_fold"/>
</dbReference>
<evidence type="ECO:0000256" key="2">
    <source>
        <dbReference type="ARBA" id="ARBA00012534"/>
    </source>
</evidence>
<dbReference type="KEGG" id="nja:NSJP_1960"/>
<evidence type="ECO:0000259" key="10">
    <source>
        <dbReference type="PROSITE" id="PS50123"/>
    </source>
</evidence>
<dbReference type="PROSITE" id="PS50112">
    <property type="entry name" value="PAS"/>
    <property type="match status" value="1"/>
</dbReference>
<dbReference type="SMART" id="SM00091">
    <property type="entry name" value="PAS"/>
    <property type="match status" value="2"/>
</dbReference>
<dbReference type="GO" id="GO:0006355">
    <property type="term" value="P:regulation of DNA-templated transcription"/>
    <property type="evidence" value="ECO:0007669"/>
    <property type="project" value="InterPro"/>
</dbReference>
<feature type="domain" description="PAS" evidence="8">
    <location>
        <begin position="868"/>
        <end position="923"/>
    </location>
</feature>
<dbReference type="Pfam" id="PF03705">
    <property type="entry name" value="CheR_N"/>
    <property type="match status" value="1"/>
</dbReference>
<protein>
    <recommendedName>
        <fullName evidence="2">protein-glutamate O-methyltransferase</fullName>
        <ecNumber evidence="2">2.1.1.80</ecNumber>
    </recommendedName>
</protein>
<dbReference type="InterPro" id="IPR000014">
    <property type="entry name" value="PAS"/>
</dbReference>
<dbReference type="PROSITE" id="PS50123">
    <property type="entry name" value="CHER"/>
    <property type="match status" value="1"/>
</dbReference>
<dbReference type="InterPro" id="IPR029063">
    <property type="entry name" value="SAM-dependent_MTases_sf"/>
</dbReference>
<dbReference type="InterPro" id="IPR035909">
    <property type="entry name" value="CheB_C"/>
</dbReference>
<dbReference type="Gene3D" id="3.30.450.20">
    <property type="entry name" value="PAS domain"/>
    <property type="match status" value="2"/>
</dbReference>
<sequence length="984" mass="110152">MARSRRSTTPKKFPKPLGVQHSKARRPSGPEYVVGMGGSAGALEAFEQFFSHMPDNSGIAFVLVPHLDPTHKGMMPELLKRSTTIPVFEASDGLTVRRNCIYIVPPNKEMLIAHGKLQLSEFTAPRGSRNPIDFFLRHLAEDQQGRAVAILMSGMGSDGKLGVKAVKEHTGLVMVQEPLTAKYDSMPKGAIDTGVVDYVAPPQELPLKLMAYVTHSTRVRQDQALVDRTPNGLSKIYALLRAHTEHDFSFYKKNTIYRRIERRMNVHQISSLGKYAHFLQSNPQEIDLLFKELLIGVTNFFRDPDSFVALREKVLPVILKNKSRGSSVRVWIPGCSTGEEAYSVAIVIRECLEHLKLDGALKVQIFATDIDKDAVDRARQGYFGHDIDANVAPERLQRFFSREDGGYRINKQIREMVVFAPQNMIMDPPFTKLDLLCCRNLLIYFTADLQKKLLPLFHYSLASGGVLFLGSSETIGGFGDLFLALDNKWKIFQRRESTAAQAAKVEIPSSLFPRPGLGRKQHKSHPQIDIPLPDVSRELLLERFAPPAVLVNESGDILYVHGRTGKFLEPASGEANMNVFAMAREGLRLELGGLVRKALLHQKEMVASGIRVQMNGGYGLVTATVRPLKGQPGYRGLALIAFEYQTEQKSGRDKMPPVLTHKAGKVVEELKRELRYTREQLQTTVEEMETSQEELKSANEELQSTNEELQSTNEELTTSKEEMQSLNEELVTVNSELQQKIEDLSQSNSDMRNLLNSTDIATIFVDSGLNVKRFTPQTAKVINLIHTDIGRPLTDIATNLKYDVLSDDVKGVIETLLPKEIEVETKAGQWYLMRVSPYRTLENVIDGAVVTFTNVTSSKHADQSLLKSDGAIHKIVSSMPVMLMAWDANDRIIAWNQEAERVTGYSHAEITQSPDANGLLFPDPSYRAKVLAERRSRDGDSRDWDISVTCKDGMAKVLRWSSISKHFPVAGWDGWWIAAESRQG</sequence>
<dbReference type="NCBIfam" id="TIGR00229">
    <property type="entry name" value="sensory_box"/>
    <property type="match status" value="1"/>
</dbReference>
<dbReference type="GO" id="GO:0008984">
    <property type="term" value="F:protein-glutamate methylesterase activity"/>
    <property type="evidence" value="ECO:0007669"/>
    <property type="project" value="InterPro"/>
</dbReference>
<dbReference type="PRINTS" id="PR00996">
    <property type="entry name" value="CHERMTFRASE"/>
</dbReference>
<accession>A0A1W1I559</accession>
<dbReference type="Gene3D" id="1.10.155.10">
    <property type="entry name" value="Chemotaxis receptor methyltransferase CheR, N-terminal domain"/>
    <property type="match status" value="1"/>
</dbReference>
<keyword evidence="6" id="KW-0145">Chemotaxis</keyword>
<gene>
    <name evidence="11" type="ORF">NSJP_1960</name>
</gene>
<evidence type="ECO:0000259" key="8">
    <source>
        <dbReference type="PROSITE" id="PS50112"/>
    </source>
</evidence>
<dbReference type="CDD" id="cd16434">
    <property type="entry name" value="CheB-CheR_fusion"/>
    <property type="match status" value="1"/>
</dbReference>
<dbReference type="Pfam" id="PF00989">
    <property type="entry name" value="PAS"/>
    <property type="match status" value="1"/>
</dbReference>
<keyword evidence="5" id="KW-0949">S-adenosyl-L-methionine</keyword>
<evidence type="ECO:0000313" key="12">
    <source>
        <dbReference type="Proteomes" id="UP000192042"/>
    </source>
</evidence>